<keyword evidence="1" id="KW-1133">Transmembrane helix</keyword>
<keyword evidence="1" id="KW-0812">Transmembrane</keyword>
<dbReference type="SUPFAM" id="SSF49899">
    <property type="entry name" value="Concanavalin A-like lectins/glucanases"/>
    <property type="match status" value="1"/>
</dbReference>
<evidence type="ECO:0000313" key="4">
    <source>
        <dbReference type="Proteomes" id="UP001206925"/>
    </source>
</evidence>
<dbReference type="Gene3D" id="2.60.120.920">
    <property type="match status" value="1"/>
</dbReference>
<dbReference type="Proteomes" id="UP001206925">
    <property type="component" value="Unassembled WGS sequence"/>
</dbReference>
<reference evidence="3" key="1">
    <citation type="submission" date="2022-06" db="EMBL/GenBank/DDBJ databases">
        <title>Uncovering the hologenomic basis of an extraordinary plant invasion.</title>
        <authorList>
            <person name="Bieker V.C."/>
            <person name="Martin M.D."/>
            <person name="Gilbert T."/>
            <person name="Hodgins K."/>
            <person name="Battlay P."/>
            <person name="Petersen B."/>
            <person name="Wilson J."/>
        </authorList>
    </citation>
    <scope>NUCLEOTIDE SEQUENCE</scope>
    <source>
        <strain evidence="3">AA19_3_7</strain>
        <tissue evidence="3">Leaf</tissue>
    </source>
</reference>
<feature type="domain" description="SPRY" evidence="2">
    <location>
        <begin position="270"/>
        <end position="376"/>
    </location>
</feature>
<dbReference type="EMBL" id="JAMZMK010008798">
    <property type="protein sequence ID" value="KAI7738547.1"/>
    <property type="molecule type" value="Genomic_DNA"/>
</dbReference>
<dbReference type="InterPro" id="IPR043136">
    <property type="entry name" value="B30.2/SPRY_sf"/>
</dbReference>
<dbReference type="InterPro" id="IPR013320">
    <property type="entry name" value="ConA-like_dom_sf"/>
</dbReference>
<evidence type="ECO:0000256" key="1">
    <source>
        <dbReference type="SAM" id="Phobius"/>
    </source>
</evidence>
<dbReference type="PANTHER" id="PTHR44991">
    <property type="entry name" value="IMMUNOGLOBULIN SUPERFAMILY MEMBER 5"/>
    <property type="match status" value="1"/>
</dbReference>
<feature type="transmembrane region" description="Helical" evidence="1">
    <location>
        <begin position="6"/>
        <end position="24"/>
    </location>
</feature>
<evidence type="ECO:0000313" key="3">
    <source>
        <dbReference type="EMBL" id="KAI7738547.1"/>
    </source>
</evidence>
<keyword evidence="4" id="KW-1185">Reference proteome</keyword>
<dbReference type="Pfam" id="PF00622">
    <property type="entry name" value="SPRY"/>
    <property type="match status" value="1"/>
</dbReference>
<gene>
    <name evidence="3" type="ORF">M8C21_004046</name>
</gene>
<protein>
    <recommendedName>
        <fullName evidence="2">SPRY domain-containing protein</fullName>
    </recommendedName>
</protein>
<sequence length="470" mass="51404">MHGGPLIAVVVASTGIFLLILFYLTRFFCYHTKTQQQQQPIQRATSIQNGIVKLHQQQNMLSNNTNNKRRTNYYVLRRGMSSKVLFNWSDNPTLVTEAVENGWSRFAFTAFASSPSVSKNSVFGYCGPTGDGTGNKPVETGWEVCEGSTEFVQIIRFNSGRTGSGTMAVVKSALPLPGPALNTSAFPQDAYFEITILSLFEDEITGLSLGVNSEGEKIKLIENNQGKVSSESLVHVKSTGGGFGKGEELKGWSGGKDIVEGVKVEKLGVVLSVGFAGGGSMPVKVPGSYPGSIGFNSDGSIYLEGVKLTNELESEEWGKVEKVIGCGYNPSQRKVYFTVDSKLVREVYCMTEEFETPLYPVLAANSNVTVLVNFGQSVFKYTQANLHRTPNPCFVGQSASSPIIGSEDSRELFSMGRIDAHWLDRSTKRNAQYFGSVNRGMSDYDEFSEGDLFEIVLDNNSRGRSPSIHY</sequence>
<dbReference type="InterPro" id="IPR003877">
    <property type="entry name" value="SPRY_dom"/>
</dbReference>
<accession>A0AAD5CBC4</accession>
<dbReference type="PANTHER" id="PTHR44991:SF1">
    <property type="entry name" value="IMMUNOGLOBULIN SUPERFAMILY MEMBER 5"/>
    <property type="match status" value="1"/>
</dbReference>
<comment type="caution">
    <text evidence="3">The sequence shown here is derived from an EMBL/GenBank/DDBJ whole genome shotgun (WGS) entry which is preliminary data.</text>
</comment>
<dbReference type="AlphaFoldDB" id="A0AAD5CBC4"/>
<evidence type="ECO:0000259" key="2">
    <source>
        <dbReference type="Pfam" id="PF00622"/>
    </source>
</evidence>
<name>A0AAD5CBC4_AMBAR</name>
<organism evidence="3 4">
    <name type="scientific">Ambrosia artemisiifolia</name>
    <name type="common">Common ragweed</name>
    <dbReference type="NCBI Taxonomy" id="4212"/>
    <lineage>
        <taxon>Eukaryota</taxon>
        <taxon>Viridiplantae</taxon>
        <taxon>Streptophyta</taxon>
        <taxon>Embryophyta</taxon>
        <taxon>Tracheophyta</taxon>
        <taxon>Spermatophyta</taxon>
        <taxon>Magnoliopsida</taxon>
        <taxon>eudicotyledons</taxon>
        <taxon>Gunneridae</taxon>
        <taxon>Pentapetalae</taxon>
        <taxon>asterids</taxon>
        <taxon>campanulids</taxon>
        <taxon>Asterales</taxon>
        <taxon>Asteraceae</taxon>
        <taxon>Asteroideae</taxon>
        <taxon>Heliantheae alliance</taxon>
        <taxon>Heliantheae</taxon>
        <taxon>Ambrosia</taxon>
    </lineage>
</organism>
<proteinExistence type="predicted"/>
<keyword evidence="1" id="KW-0472">Membrane</keyword>